<reference evidence="1" key="1">
    <citation type="submission" date="2020-10" db="EMBL/GenBank/DDBJ databases">
        <authorList>
            <person name="Gilroy R."/>
        </authorList>
    </citation>
    <scope>NUCLEOTIDE SEQUENCE</scope>
    <source>
        <strain evidence="1">CHK152-2871</strain>
    </source>
</reference>
<dbReference type="AlphaFoldDB" id="A0A9D1FKI3"/>
<reference evidence="1" key="2">
    <citation type="journal article" date="2021" name="PeerJ">
        <title>Extensive microbial diversity within the chicken gut microbiome revealed by metagenomics and culture.</title>
        <authorList>
            <person name="Gilroy R."/>
            <person name="Ravi A."/>
            <person name="Getino M."/>
            <person name="Pursley I."/>
            <person name="Horton D.L."/>
            <person name="Alikhan N.F."/>
            <person name="Baker D."/>
            <person name="Gharbi K."/>
            <person name="Hall N."/>
            <person name="Watson M."/>
            <person name="Adriaenssens E.M."/>
            <person name="Foster-Nyarko E."/>
            <person name="Jarju S."/>
            <person name="Secka A."/>
            <person name="Antonio M."/>
            <person name="Oren A."/>
            <person name="Chaudhuri R.R."/>
            <person name="La Ragione R."/>
            <person name="Hildebrand F."/>
            <person name="Pallen M.J."/>
        </authorList>
    </citation>
    <scope>NUCLEOTIDE SEQUENCE</scope>
    <source>
        <strain evidence="1">CHK152-2871</strain>
    </source>
</reference>
<dbReference type="Proteomes" id="UP000886865">
    <property type="component" value="Unassembled WGS sequence"/>
</dbReference>
<gene>
    <name evidence="1" type="ORF">IAA86_07735</name>
</gene>
<proteinExistence type="predicted"/>
<protein>
    <submittedName>
        <fullName evidence="1">Uncharacterized protein</fullName>
    </submittedName>
</protein>
<sequence length="326" mass="34606">MNKNKNKNAWTMAELVVAILVLAILVVLSVQTIKPKMLKATPYIYAAVKNLGDAAKYVLADSSNSRLPDGPVDIPVADSNETCVGMAEAMSLIGDYNCVRTFNAAPASGEGATGNPNFQAANLISYSGLQKDFTSTFRGSASSASPCMTVAAGMKDVMIDIDGDSGKNKIGEDQFPAKLLDTGEVIPGTCSDIAPGATPSVCGGATFDNPVFTKHPDCGSDTTVYINEKEPFSYTVYKSRLATEAEVASGNYTSNDRITEVLRIDDESKIEISFAEADCLARGNVLTRTQCAAFGYEPADECLQDGAFCIVRQSKPLTASLFSMPF</sequence>
<comment type="caution">
    <text evidence="1">The sequence shown here is derived from an EMBL/GenBank/DDBJ whole genome shotgun (WGS) entry which is preliminary data.</text>
</comment>
<dbReference type="EMBL" id="DVJQ01000066">
    <property type="protein sequence ID" value="HIS74895.1"/>
    <property type="molecule type" value="Genomic_DNA"/>
</dbReference>
<organism evidence="1 2">
    <name type="scientific">Candidatus Galligastranaerophilus intestinavium</name>
    <dbReference type="NCBI Taxonomy" id="2840836"/>
    <lineage>
        <taxon>Bacteria</taxon>
        <taxon>Candidatus Galligastranaerophilus</taxon>
    </lineage>
</organism>
<evidence type="ECO:0000313" key="2">
    <source>
        <dbReference type="Proteomes" id="UP000886865"/>
    </source>
</evidence>
<evidence type="ECO:0000313" key="1">
    <source>
        <dbReference type="EMBL" id="HIS74895.1"/>
    </source>
</evidence>
<name>A0A9D1FKI3_9BACT</name>
<accession>A0A9D1FKI3</accession>